<dbReference type="InterPro" id="IPR013694">
    <property type="entry name" value="VIT"/>
</dbReference>
<protein>
    <submittedName>
        <fullName evidence="5">Uncharacterized protein</fullName>
    </submittedName>
</protein>
<evidence type="ECO:0000313" key="5">
    <source>
        <dbReference type="EMBL" id="CAI2384876.1"/>
    </source>
</evidence>
<evidence type="ECO:0000259" key="2">
    <source>
        <dbReference type="PROSITE" id="PS50053"/>
    </source>
</evidence>
<evidence type="ECO:0000256" key="1">
    <source>
        <dbReference type="SAM" id="MobiDB-lite"/>
    </source>
</evidence>
<gene>
    <name evidence="5" type="ORF">ECRASSUSDP1_LOCUS26416</name>
</gene>
<evidence type="ECO:0000259" key="4">
    <source>
        <dbReference type="PROSITE" id="PS51468"/>
    </source>
</evidence>
<dbReference type="InterPro" id="IPR002035">
    <property type="entry name" value="VWF_A"/>
</dbReference>
<dbReference type="InterPro" id="IPR036465">
    <property type="entry name" value="vWFA_dom_sf"/>
</dbReference>
<dbReference type="Gene3D" id="3.10.20.90">
    <property type="entry name" value="Phosphatidylinositol 3-kinase Catalytic Subunit, Chain A, domain 1"/>
    <property type="match status" value="1"/>
</dbReference>
<dbReference type="SMART" id="SM00213">
    <property type="entry name" value="UBQ"/>
    <property type="match status" value="1"/>
</dbReference>
<evidence type="ECO:0000259" key="3">
    <source>
        <dbReference type="PROSITE" id="PS50234"/>
    </source>
</evidence>
<dbReference type="InterPro" id="IPR029071">
    <property type="entry name" value="Ubiquitin-like_domsf"/>
</dbReference>
<dbReference type="AlphaFoldDB" id="A0AAD2D9V5"/>
<evidence type="ECO:0000313" key="6">
    <source>
        <dbReference type="Proteomes" id="UP001295684"/>
    </source>
</evidence>
<dbReference type="Gene3D" id="3.40.50.410">
    <property type="entry name" value="von Willebrand factor, type A domain"/>
    <property type="match status" value="1"/>
</dbReference>
<dbReference type="Proteomes" id="UP001295684">
    <property type="component" value="Unassembled WGS sequence"/>
</dbReference>
<dbReference type="SMART" id="SM00327">
    <property type="entry name" value="VWA"/>
    <property type="match status" value="1"/>
</dbReference>
<dbReference type="Pfam" id="PF08487">
    <property type="entry name" value="VIT"/>
    <property type="match status" value="1"/>
</dbReference>
<proteinExistence type="predicted"/>
<dbReference type="InterPro" id="IPR000626">
    <property type="entry name" value="Ubiquitin-like_dom"/>
</dbReference>
<sequence length="864" mass="98325">MSYETASSGEDEDLSDNYSDEKQGLIDKTNECGVPLFYVDTKVSIHNNIAEIEFLQYYFNDKNGPIQAEHVFPVHANCTFTSMKAYIGDEVLQAEVMETEEAKKIYVNSEEGGSIGVIAYPFPRTRDIMVVQMGNLPPNTLVILSCVFHQVMEIEDLSWRLHIPSTIHPRYFGDLNSYIHSGANLKGMVQNMYPEDSLERQQQHVDRIASLYSTSEFLWGIEVIINSPSPVTRVISSSHEINTTFSDENNQVARINLDSSDANSFFERDFKLLYRNREVNRPIAVAQCKGNIYALMVSMLADCTPEMEWDSEAKYQEVDMDPDIMYKQKIETQIDPPQYTFIIDCSGSMYGSKMALAKEALALYINSLPPRCEFNILRFGDDHEFLFEDYQIYSNESLQEAIELIDEIEDDMGGTELFSCFKSLFENGDANRSVQNRVILLTDGSVYNPDPIYELIRENSENYSLDAFGIGSGASTDLIINCAKAGNGKHYMIDDSCDGLKKDIINCLSSSFSEKITVMRKDFAAGGKKLYEYPKFVDIECSMAHGSYFTYYCIIDTRGKGFKGSISFDVQEKKNGEEDDHLIDLKNDVKIIDGDFIFKMFCDSYIKDSNKLELGKDKIIEMSLKYQTASDYTCLVIIGSDNKPKQVVPETARPEEVKTNVGNINVPENQKPIIVFVKTGEEQKELAIYCSEEACINDLKNKVCDMQGKPRGSLHLIYKGGKVDYGKSLSEYMIRNASIIYAVPARKANEVPIIFHKSKSEISFEELVKFQNFDGSWGYILEFLATLDENTLKSKLQTQIRETLEDSKIESIWYTWLALSILKAHFSHYGQELELITKKGKDYIYNTTKGKATFEDLKCMICWY</sequence>
<dbReference type="EMBL" id="CAMPGE010027224">
    <property type="protein sequence ID" value="CAI2384876.1"/>
    <property type="molecule type" value="Genomic_DNA"/>
</dbReference>
<feature type="domain" description="VWFA" evidence="3">
    <location>
        <begin position="338"/>
        <end position="508"/>
    </location>
</feature>
<dbReference type="PROSITE" id="PS51468">
    <property type="entry name" value="VIT"/>
    <property type="match status" value="1"/>
</dbReference>
<dbReference type="Pfam" id="PF00240">
    <property type="entry name" value="ubiquitin"/>
    <property type="match status" value="1"/>
</dbReference>
<dbReference type="Pfam" id="PF13768">
    <property type="entry name" value="VWA_3"/>
    <property type="match status" value="1"/>
</dbReference>
<dbReference type="CDD" id="cd17039">
    <property type="entry name" value="Ubl_ubiquitin_like"/>
    <property type="match status" value="1"/>
</dbReference>
<organism evidence="5 6">
    <name type="scientific">Euplotes crassus</name>
    <dbReference type="NCBI Taxonomy" id="5936"/>
    <lineage>
        <taxon>Eukaryota</taxon>
        <taxon>Sar</taxon>
        <taxon>Alveolata</taxon>
        <taxon>Ciliophora</taxon>
        <taxon>Intramacronucleata</taxon>
        <taxon>Spirotrichea</taxon>
        <taxon>Hypotrichia</taxon>
        <taxon>Euplotida</taxon>
        <taxon>Euplotidae</taxon>
        <taxon>Moneuplotes</taxon>
    </lineage>
</organism>
<feature type="domain" description="Ubiquitin-like" evidence="2">
    <location>
        <begin position="673"/>
        <end position="743"/>
    </location>
</feature>
<dbReference type="PROSITE" id="PS50234">
    <property type="entry name" value="VWFA"/>
    <property type="match status" value="1"/>
</dbReference>
<comment type="caution">
    <text evidence="5">The sequence shown here is derived from an EMBL/GenBank/DDBJ whole genome shotgun (WGS) entry which is preliminary data.</text>
</comment>
<dbReference type="SUPFAM" id="SSF54236">
    <property type="entry name" value="Ubiquitin-like"/>
    <property type="match status" value="1"/>
</dbReference>
<dbReference type="PROSITE" id="PS50053">
    <property type="entry name" value="UBIQUITIN_2"/>
    <property type="match status" value="1"/>
</dbReference>
<reference evidence="5" key="1">
    <citation type="submission" date="2023-07" db="EMBL/GenBank/DDBJ databases">
        <authorList>
            <consortium name="AG Swart"/>
            <person name="Singh M."/>
            <person name="Singh A."/>
            <person name="Seah K."/>
            <person name="Emmerich C."/>
        </authorList>
    </citation>
    <scope>NUCLEOTIDE SEQUENCE</scope>
    <source>
        <strain evidence="5">DP1</strain>
    </source>
</reference>
<name>A0AAD2D9V5_EUPCR</name>
<dbReference type="PANTHER" id="PTHR45737:SF6">
    <property type="entry name" value="VON WILLEBRAND FACTOR A DOMAIN-CONTAINING PROTEIN 5A"/>
    <property type="match status" value="1"/>
</dbReference>
<feature type="domain" description="VIT" evidence="4">
    <location>
        <begin position="20"/>
        <end position="150"/>
    </location>
</feature>
<dbReference type="PANTHER" id="PTHR45737">
    <property type="entry name" value="VON WILLEBRAND FACTOR A DOMAIN-CONTAINING PROTEIN 5A"/>
    <property type="match status" value="1"/>
</dbReference>
<dbReference type="SUPFAM" id="SSF53300">
    <property type="entry name" value="vWA-like"/>
    <property type="match status" value="1"/>
</dbReference>
<feature type="region of interest" description="Disordered" evidence="1">
    <location>
        <begin position="1"/>
        <end position="20"/>
    </location>
</feature>
<accession>A0AAD2D9V5</accession>
<keyword evidence="6" id="KW-1185">Reference proteome</keyword>